<accession>A0A4Y9AC36</accession>
<organism evidence="2 3">
    <name type="scientific">Lentibacillus salicampi</name>
    <dbReference type="NCBI Taxonomy" id="175306"/>
    <lineage>
        <taxon>Bacteria</taxon>
        <taxon>Bacillati</taxon>
        <taxon>Bacillota</taxon>
        <taxon>Bacilli</taxon>
        <taxon>Bacillales</taxon>
        <taxon>Bacillaceae</taxon>
        <taxon>Lentibacillus</taxon>
    </lineage>
</organism>
<dbReference type="EMBL" id="SRHY01000016">
    <property type="protein sequence ID" value="TFJ92747.1"/>
    <property type="molecule type" value="Genomic_DNA"/>
</dbReference>
<dbReference type="PANTHER" id="PTHR40078:SF1">
    <property type="entry name" value="INTEGRAL MEMBRANE PROTEIN"/>
    <property type="match status" value="1"/>
</dbReference>
<evidence type="ECO:0000313" key="3">
    <source>
        <dbReference type="Proteomes" id="UP000298484"/>
    </source>
</evidence>
<comment type="caution">
    <text evidence="2">The sequence shown here is derived from an EMBL/GenBank/DDBJ whole genome shotgun (WGS) entry which is preliminary data.</text>
</comment>
<gene>
    <name evidence="2" type="ORF">E4U82_10705</name>
</gene>
<feature type="transmembrane region" description="Helical" evidence="1">
    <location>
        <begin position="45"/>
        <end position="68"/>
    </location>
</feature>
<dbReference type="Proteomes" id="UP000298484">
    <property type="component" value="Unassembled WGS sequence"/>
</dbReference>
<dbReference type="PANTHER" id="PTHR40078">
    <property type="entry name" value="INTEGRAL MEMBRANE PROTEIN-RELATED"/>
    <property type="match status" value="1"/>
</dbReference>
<evidence type="ECO:0000313" key="2">
    <source>
        <dbReference type="EMBL" id="TFJ92747.1"/>
    </source>
</evidence>
<sequence>MIHVFRWSIYFIGIMIFSLGITITVNVQHLGIHPWDVLNVALFDLVGLSIGSWAIIISFVLIVISWILDKSYIKIGTFLNAVLVGAFVDLYMWLDFLPKATDTWVDIAIIIAGIIVMGLGGGFYNSAGVGSGPRDGFMLSISDKTGTSIGKVRIITESGVLVLGLILGGPVFIFTFIFTFIQSPIFEQTYLQMGRVVERVSLAHSRKHAADTRNYG</sequence>
<evidence type="ECO:0000256" key="1">
    <source>
        <dbReference type="SAM" id="Phobius"/>
    </source>
</evidence>
<dbReference type="Pfam" id="PF19700">
    <property type="entry name" value="DUF6198"/>
    <property type="match status" value="1"/>
</dbReference>
<dbReference type="OrthoDB" id="154912at2"/>
<feature type="transmembrane region" description="Helical" evidence="1">
    <location>
        <begin position="160"/>
        <end position="181"/>
    </location>
</feature>
<dbReference type="RefSeq" id="WP_135110192.1">
    <property type="nucleotide sequence ID" value="NZ_SRHY01000016.1"/>
</dbReference>
<dbReference type="InterPro" id="IPR038750">
    <property type="entry name" value="YczE/YyaS-like"/>
</dbReference>
<protein>
    <recommendedName>
        <fullName evidence="4">YitT family protein</fullName>
    </recommendedName>
</protein>
<name>A0A4Y9AC36_9BACI</name>
<reference evidence="2 3" key="1">
    <citation type="submission" date="2019-03" db="EMBL/GenBank/DDBJ databases">
        <title>Genome sequence of Lentibacillus salicampi ATCC BAA-719.</title>
        <authorList>
            <person name="Maclea K.S."/>
            <person name="Simoes Junior M."/>
        </authorList>
    </citation>
    <scope>NUCLEOTIDE SEQUENCE [LARGE SCALE GENOMIC DNA]</scope>
    <source>
        <strain evidence="2 3">ATCC BAA-719</strain>
    </source>
</reference>
<feature type="transmembrane region" description="Helical" evidence="1">
    <location>
        <begin position="7"/>
        <end position="25"/>
    </location>
</feature>
<keyword evidence="3" id="KW-1185">Reference proteome</keyword>
<feature type="transmembrane region" description="Helical" evidence="1">
    <location>
        <begin position="75"/>
        <end position="93"/>
    </location>
</feature>
<keyword evidence="1" id="KW-0812">Transmembrane</keyword>
<keyword evidence="1" id="KW-0472">Membrane</keyword>
<dbReference type="AlphaFoldDB" id="A0A4Y9AC36"/>
<feature type="transmembrane region" description="Helical" evidence="1">
    <location>
        <begin position="105"/>
        <end position="124"/>
    </location>
</feature>
<proteinExistence type="predicted"/>
<evidence type="ECO:0008006" key="4">
    <source>
        <dbReference type="Google" id="ProtNLM"/>
    </source>
</evidence>
<keyword evidence="1" id="KW-1133">Transmembrane helix</keyword>